<name>A0A251PWH4_PRUPE</name>
<keyword evidence="1" id="KW-0472">Membrane</keyword>
<accession>A0A251PWH4</accession>
<evidence type="ECO:0000256" key="1">
    <source>
        <dbReference type="SAM" id="Phobius"/>
    </source>
</evidence>
<proteinExistence type="predicted"/>
<reference evidence="2 3" key="1">
    <citation type="journal article" date="2013" name="Nat. Genet.">
        <title>The high-quality draft genome of peach (Prunus persica) identifies unique patterns of genetic diversity, domestication and genome evolution.</title>
        <authorList>
            <consortium name="International Peach Genome Initiative"/>
            <person name="Verde I."/>
            <person name="Abbott A.G."/>
            <person name="Scalabrin S."/>
            <person name="Jung S."/>
            <person name="Shu S."/>
            <person name="Marroni F."/>
            <person name="Zhebentyayeva T."/>
            <person name="Dettori M.T."/>
            <person name="Grimwood J."/>
            <person name="Cattonaro F."/>
            <person name="Zuccolo A."/>
            <person name="Rossini L."/>
            <person name="Jenkins J."/>
            <person name="Vendramin E."/>
            <person name="Meisel L.A."/>
            <person name="Decroocq V."/>
            <person name="Sosinski B."/>
            <person name="Prochnik S."/>
            <person name="Mitros T."/>
            <person name="Policriti A."/>
            <person name="Cipriani G."/>
            <person name="Dondini L."/>
            <person name="Ficklin S."/>
            <person name="Goodstein D.M."/>
            <person name="Xuan P."/>
            <person name="Del Fabbro C."/>
            <person name="Aramini V."/>
            <person name="Copetti D."/>
            <person name="Gonzalez S."/>
            <person name="Horner D.S."/>
            <person name="Falchi R."/>
            <person name="Lucas S."/>
            <person name="Mica E."/>
            <person name="Maldonado J."/>
            <person name="Lazzari B."/>
            <person name="Bielenberg D."/>
            <person name="Pirona R."/>
            <person name="Miculan M."/>
            <person name="Barakat A."/>
            <person name="Testolin R."/>
            <person name="Stella A."/>
            <person name="Tartarini S."/>
            <person name="Tonutti P."/>
            <person name="Arus P."/>
            <person name="Orellana A."/>
            <person name="Wells C."/>
            <person name="Main D."/>
            <person name="Vizzotto G."/>
            <person name="Silva H."/>
            <person name="Salamini F."/>
            <person name="Schmutz J."/>
            <person name="Morgante M."/>
            <person name="Rokhsar D.S."/>
        </authorList>
    </citation>
    <scope>NUCLEOTIDE SEQUENCE [LARGE SCALE GENOMIC DNA]</scope>
    <source>
        <strain evidence="3">cv. Nemared</strain>
    </source>
</reference>
<organism evidence="2 3">
    <name type="scientific">Prunus persica</name>
    <name type="common">Peach</name>
    <name type="synonym">Amygdalus persica</name>
    <dbReference type="NCBI Taxonomy" id="3760"/>
    <lineage>
        <taxon>Eukaryota</taxon>
        <taxon>Viridiplantae</taxon>
        <taxon>Streptophyta</taxon>
        <taxon>Embryophyta</taxon>
        <taxon>Tracheophyta</taxon>
        <taxon>Spermatophyta</taxon>
        <taxon>Magnoliopsida</taxon>
        <taxon>eudicotyledons</taxon>
        <taxon>Gunneridae</taxon>
        <taxon>Pentapetalae</taxon>
        <taxon>rosids</taxon>
        <taxon>fabids</taxon>
        <taxon>Rosales</taxon>
        <taxon>Rosaceae</taxon>
        <taxon>Amygdaloideae</taxon>
        <taxon>Amygdaleae</taxon>
        <taxon>Prunus</taxon>
    </lineage>
</organism>
<dbReference type="EMBL" id="CM007653">
    <property type="protein sequence ID" value="ONI15832.1"/>
    <property type="molecule type" value="Genomic_DNA"/>
</dbReference>
<feature type="transmembrane region" description="Helical" evidence="1">
    <location>
        <begin position="20"/>
        <end position="41"/>
    </location>
</feature>
<evidence type="ECO:0000313" key="3">
    <source>
        <dbReference type="Proteomes" id="UP000006882"/>
    </source>
</evidence>
<protein>
    <submittedName>
        <fullName evidence="2">Uncharacterized protein</fullName>
    </submittedName>
</protein>
<dbReference type="AlphaFoldDB" id="A0A251PWH4"/>
<keyword evidence="1" id="KW-0812">Transmembrane</keyword>
<keyword evidence="3" id="KW-1185">Reference proteome</keyword>
<evidence type="ECO:0000313" key="2">
    <source>
        <dbReference type="EMBL" id="ONI15832.1"/>
    </source>
</evidence>
<sequence>MVCVGVFFGCLRPRSVKGYILSALAIIGILFGLRILCYIVYRCFKREMQHPHSPRIEQNPNDGLEMQPWEIHAHHPATMSRN</sequence>
<gene>
    <name evidence="2" type="ORF">PRUPE_3G064000</name>
</gene>
<dbReference type="Gramene" id="ONI15832">
    <property type="protein sequence ID" value="ONI15832"/>
    <property type="gene ID" value="PRUPE_3G064000"/>
</dbReference>
<dbReference type="Proteomes" id="UP000006882">
    <property type="component" value="Chromosome G3"/>
</dbReference>
<keyword evidence="1" id="KW-1133">Transmembrane helix</keyword>